<dbReference type="InterPro" id="IPR011250">
    <property type="entry name" value="OMP/PagP_B-barrel"/>
</dbReference>
<gene>
    <name evidence="3" type="ORF">MKQ68_20510</name>
</gene>
<dbReference type="InterPro" id="IPR045743">
    <property type="entry name" value="DUF6089"/>
</dbReference>
<dbReference type="RefSeq" id="WP_264280725.1">
    <property type="nucleotide sequence ID" value="NZ_CP107006.1"/>
</dbReference>
<evidence type="ECO:0000313" key="4">
    <source>
        <dbReference type="Proteomes" id="UP001162741"/>
    </source>
</evidence>
<keyword evidence="4" id="KW-1185">Reference proteome</keyword>
<dbReference type="Pfam" id="PF19573">
    <property type="entry name" value="DUF6089"/>
    <property type="match status" value="1"/>
</dbReference>
<dbReference type="SUPFAM" id="SSF56925">
    <property type="entry name" value="OMPA-like"/>
    <property type="match status" value="1"/>
</dbReference>
<name>A0ABY6J2Q0_9BACT</name>
<proteinExistence type="predicted"/>
<evidence type="ECO:0000313" key="3">
    <source>
        <dbReference type="EMBL" id="UYQ92469.1"/>
    </source>
</evidence>
<keyword evidence="1" id="KW-0732">Signal</keyword>
<reference evidence="3" key="1">
    <citation type="submission" date="2022-10" db="EMBL/GenBank/DDBJ databases">
        <title>Chitinophaga sp. nov., isolated from soil.</title>
        <authorList>
            <person name="Jeon C.O."/>
        </authorList>
    </citation>
    <scope>NUCLEOTIDE SEQUENCE</scope>
    <source>
        <strain evidence="3">R8</strain>
    </source>
</reference>
<accession>A0ABY6J2Q0</accession>
<dbReference type="EMBL" id="CP107006">
    <property type="protein sequence ID" value="UYQ92469.1"/>
    <property type="molecule type" value="Genomic_DNA"/>
</dbReference>
<sequence length="289" mass="32711">MRHPINYLQCLKAFGLGITLFCLTGSTASAQQELQYTGELGFTAGGAHYFGDLNTRYALNATKPTVGVYYRKYFNDYVGARLHFRYAQLGYSDVYNTNDFQRSRNLSFNSDIFELGAQGDFNFFRFEPGSEEYRFTPYFTGGISMFHYNPYALYQGNKYFLQPMHTEGQGMAAYPDRKPYGLFSYAWLIGGGVKYSINHRLNLGVEVLYRFTGTDYLDDVSTTYIGVENFALNPAGQPSMAAILQDRSAAVGETIGVAGRQRGNSRDRDHFATIEITFGILFTSYKCRF</sequence>
<dbReference type="Gene3D" id="2.40.160.20">
    <property type="match status" value="1"/>
</dbReference>
<feature type="domain" description="DUF6089" evidence="2">
    <location>
        <begin position="20"/>
        <end position="219"/>
    </location>
</feature>
<dbReference type="Proteomes" id="UP001162741">
    <property type="component" value="Chromosome"/>
</dbReference>
<feature type="chain" id="PRO_5046880141" evidence="1">
    <location>
        <begin position="31"/>
        <end position="289"/>
    </location>
</feature>
<organism evidence="3 4">
    <name type="scientific">Chitinophaga horti</name>
    <dbReference type="NCBI Taxonomy" id="2920382"/>
    <lineage>
        <taxon>Bacteria</taxon>
        <taxon>Pseudomonadati</taxon>
        <taxon>Bacteroidota</taxon>
        <taxon>Chitinophagia</taxon>
        <taxon>Chitinophagales</taxon>
        <taxon>Chitinophagaceae</taxon>
        <taxon>Chitinophaga</taxon>
    </lineage>
</organism>
<evidence type="ECO:0000256" key="1">
    <source>
        <dbReference type="SAM" id="SignalP"/>
    </source>
</evidence>
<protein>
    <submittedName>
        <fullName evidence="3">DUF6089 family protein</fullName>
    </submittedName>
</protein>
<evidence type="ECO:0000259" key="2">
    <source>
        <dbReference type="Pfam" id="PF19573"/>
    </source>
</evidence>
<feature type="signal peptide" evidence="1">
    <location>
        <begin position="1"/>
        <end position="30"/>
    </location>
</feature>